<accession>W6JSG0</accession>
<evidence type="ECO:0000313" key="2">
    <source>
        <dbReference type="EMBL" id="CCH71868.1"/>
    </source>
</evidence>
<dbReference type="EMBL" id="CAJA01000020">
    <property type="protein sequence ID" value="CCH71868.1"/>
    <property type="molecule type" value="Genomic_DNA"/>
</dbReference>
<dbReference type="SUPFAM" id="SSF54593">
    <property type="entry name" value="Glyoxalase/Bleomycin resistance protein/Dihydroxybiphenyl dioxygenase"/>
    <property type="match status" value="2"/>
</dbReference>
<dbReference type="Proteomes" id="UP000035763">
    <property type="component" value="Unassembled WGS sequence"/>
</dbReference>
<feature type="domain" description="Glyoxalase-like" evidence="1">
    <location>
        <begin position="146"/>
        <end position="250"/>
    </location>
</feature>
<gene>
    <name evidence="2" type="ORF">BN11_1160008</name>
</gene>
<evidence type="ECO:0000259" key="1">
    <source>
        <dbReference type="Pfam" id="PF18029"/>
    </source>
</evidence>
<evidence type="ECO:0000313" key="3">
    <source>
        <dbReference type="Proteomes" id="UP000035763"/>
    </source>
</evidence>
<sequence length="261" mass="28100">MSDVACAARPREGHNPHMDVRWMWIFVDALAPAGPAWDFWQAATRSARSATRGDHDEFATLTPAQGDPWVKVQEVRSGGGIHLDLDVPDPLAAAEDVVAAGAGEVFRYADGGCVILRSPGGFVFCLTRWDGAAAQARAGEPDLLDQLCLDIPAASYEVECAFWGRFLGADPVRGSLPEFRAVPRVSHLPVRILLQRKDSGDGPVTGHVDFACADRQATRRAHEGVGAAYRGSGPHWTVMRAPGGQTYCLTDRDPETGTLRA</sequence>
<dbReference type="AlphaFoldDB" id="W6JSG0"/>
<dbReference type="Gene3D" id="3.10.180.10">
    <property type="entry name" value="2,3-Dihydroxybiphenyl 1,2-Dioxygenase, domain 1"/>
    <property type="match status" value="2"/>
</dbReference>
<dbReference type="STRING" id="1193182.BN11_1160008"/>
<protein>
    <recommendedName>
        <fullName evidence="1">Glyoxalase-like domain-containing protein</fullName>
    </recommendedName>
</protein>
<dbReference type="Pfam" id="PF18029">
    <property type="entry name" value="Glyoxalase_6"/>
    <property type="match status" value="2"/>
</dbReference>
<dbReference type="InterPro" id="IPR029068">
    <property type="entry name" value="Glyas_Bleomycin-R_OHBP_Dase"/>
</dbReference>
<comment type="caution">
    <text evidence="2">The sequence shown here is derived from an EMBL/GenBank/DDBJ whole genome shotgun (WGS) entry which is preliminary data.</text>
</comment>
<feature type="domain" description="Glyoxalase-like" evidence="1">
    <location>
        <begin position="25"/>
        <end position="127"/>
    </location>
</feature>
<name>W6JSG0_9MICO</name>
<keyword evidence="3" id="KW-1185">Reference proteome</keyword>
<proteinExistence type="predicted"/>
<reference evidence="2 3" key="1">
    <citation type="journal article" date="2013" name="ISME J.">
        <title>A metabolic model for members of the genus Tetrasphaera involved in enhanced biological phosphorus removal.</title>
        <authorList>
            <person name="Kristiansen R."/>
            <person name="Nguyen H.T.T."/>
            <person name="Saunders A.M."/>
            <person name="Nielsen J.L."/>
            <person name="Wimmer R."/>
            <person name="Le V.Q."/>
            <person name="McIlroy S.J."/>
            <person name="Petrovski S."/>
            <person name="Seviour R.J."/>
            <person name="Calteau A."/>
            <person name="Nielsen K.L."/>
            <person name="Nielsen P.H."/>
        </authorList>
    </citation>
    <scope>NUCLEOTIDE SEQUENCE [LARGE SCALE GENOMIC DNA]</scope>
    <source>
        <strain evidence="2 3">Ben110</strain>
    </source>
</reference>
<dbReference type="InterPro" id="IPR041581">
    <property type="entry name" value="Glyoxalase_6"/>
</dbReference>
<organism evidence="2 3">
    <name type="scientific">Nostocoides australiense Ben110</name>
    <dbReference type="NCBI Taxonomy" id="1193182"/>
    <lineage>
        <taxon>Bacteria</taxon>
        <taxon>Bacillati</taxon>
        <taxon>Actinomycetota</taxon>
        <taxon>Actinomycetes</taxon>
        <taxon>Micrococcales</taxon>
        <taxon>Intrasporangiaceae</taxon>
        <taxon>Nostocoides</taxon>
    </lineage>
</organism>